<dbReference type="EMBL" id="BMLQ01000012">
    <property type="protein sequence ID" value="GGO49421.1"/>
    <property type="molecule type" value="Genomic_DNA"/>
</dbReference>
<dbReference type="PANTHER" id="PTHR30548:SF1">
    <property type="entry name" value="DEHYDRATASE SUBUNIT MJ0007-RELATED"/>
    <property type="match status" value="1"/>
</dbReference>
<keyword evidence="3" id="KW-1185">Reference proteome</keyword>
<gene>
    <name evidence="2" type="ORF">GCM10010977_31240</name>
</gene>
<dbReference type="Proteomes" id="UP000642509">
    <property type="component" value="Unassembled WGS sequence"/>
</dbReference>
<organism evidence="2 3">
    <name type="scientific">Citricoccus zhacaiensis</name>
    <dbReference type="NCBI Taxonomy" id="489142"/>
    <lineage>
        <taxon>Bacteria</taxon>
        <taxon>Bacillati</taxon>
        <taxon>Actinomycetota</taxon>
        <taxon>Actinomycetes</taxon>
        <taxon>Micrococcales</taxon>
        <taxon>Micrococcaceae</taxon>
        <taxon>Citricoccus</taxon>
    </lineage>
</organism>
<evidence type="ECO:0008006" key="4">
    <source>
        <dbReference type="Google" id="ProtNLM"/>
    </source>
</evidence>
<protein>
    <recommendedName>
        <fullName evidence="4">2-hydroxyacyl-CoA dehydratase</fullName>
    </recommendedName>
</protein>
<comment type="caution">
    <text evidence="2">The sequence shown here is derived from an EMBL/GenBank/DDBJ whole genome shotgun (WGS) entry which is preliminary data.</text>
</comment>
<dbReference type="PANTHER" id="PTHR30548">
    <property type="entry name" value="2-HYDROXYGLUTARYL-COA DEHYDRATASE, D-COMPONENT-RELATED"/>
    <property type="match status" value="1"/>
</dbReference>
<dbReference type="InterPro" id="IPR010327">
    <property type="entry name" value="FldB/FldC_alpha/beta"/>
</dbReference>
<accession>A0ABQ2MC80</accession>
<dbReference type="Pfam" id="PF06050">
    <property type="entry name" value="HGD-D"/>
    <property type="match status" value="1"/>
</dbReference>
<proteinExistence type="inferred from homology"/>
<comment type="similarity">
    <text evidence="1">Belongs to the FldB/FldC dehydratase alpha/beta subunit family.</text>
</comment>
<evidence type="ECO:0000256" key="1">
    <source>
        <dbReference type="ARBA" id="ARBA00005806"/>
    </source>
</evidence>
<evidence type="ECO:0000313" key="2">
    <source>
        <dbReference type="EMBL" id="GGO49421.1"/>
    </source>
</evidence>
<sequence length="427" mass="47870">MTEPRTPAQPRTPQAPAGQRLRSAVAATRHQKEWFQTVRQRAAAGEPIALVNADAPHEVFRALDIPYVVTQWWSSIIAAKQAGPASMDRLAAGGLPDFSLQYDAMPLGEQDLPAEDRPWGGLPAPRFAVAERSGDVTAKIFEQWGNRPGTETFLLSRTGADPVPDRWWELVPHQWEQAFGTERLDLLEGEIQDLIAWLEERTGRTMDYGRLAEIMALGNEQAEWNRRTRDLIATTRPTPVLVNDTMPAVMAPQWQRGTQWAVDAARSLYEETAERVDRQVAVCPGERKRLMWVGRGLWSDLGLYTRFQEEFGAVFVWSMYLAIAADGYLRYGDDPVRALAARFVGITDQLYVPPWSSQWYVKEALTHGVDGVVHLVADDTPGSGFITEALEAEGIPVLEIRANNADQRSSSAARIPERIAEFIRRRV</sequence>
<dbReference type="Gene3D" id="3.40.50.11900">
    <property type="match status" value="1"/>
</dbReference>
<name>A0ABQ2MC80_9MICC</name>
<evidence type="ECO:0000313" key="3">
    <source>
        <dbReference type="Proteomes" id="UP000642509"/>
    </source>
</evidence>
<reference evidence="3" key="1">
    <citation type="journal article" date="2019" name="Int. J. Syst. Evol. Microbiol.">
        <title>The Global Catalogue of Microorganisms (GCM) 10K type strain sequencing project: providing services to taxonomists for standard genome sequencing and annotation.</title>
        <authorList>
            <consortium name="The Broad Institute Genomics Platform"/>
            <consortium name="The Broad Institute Genome Sequencing Center for Infectious Disease"/>
            <person name="Wu L."/>
            <person name="Ma J."/>
        </authorList>
    </citation>
    <scope>NUCLEOTIDE SEQUENCE [LARGE SCALE GENOMIC DNA]</scope>
    <source>
        <strain evidence="3">CGMCC 1.7064</strain>
    </source>
</reference>
<dbReference type="RefSeq" id="WP_188807062.1">
    <property type="nucleotide sequence ID" value="NZ_BAAAOU010000014.1"/>
</dbReference>